<dbReference type="AlphaFoldDB" id="A0A914H914"/>
<proteinExistence type="predicted"/>
<evidence type="ECO:0000313" key="2">
    <source>
        <dbReference type="WBParaSite" id="Gr19_v10_g15328.t1"/>
    </source>
</evidence>
<reference evidence="2" key="1">
    <citation type="submission" date="2022-11" db="UniProtKB">
        <authorList>
            <consortium name="WormBaseParasite"/>
        </authorList>
    </citation>
    <scope>IDENTIFICATION</scope>
</reference>
<protein>
    <submittedName>
        <fullName evidence="2">Uncharacterized protein</fullName>
    </submittedName>
</protein>
<organism evidence="1 2">
    <name type="scientific">Globodera rostochiensis</name>
    <name type="common">Golden nematode worm</name>
    <name type="synonym">Heterodera rostochiensis</name>
    <dbReference type="NCBI Taxonomy" id="31243"/>
    <lineage>
        <taxon>Eukaryota</taxon>
        <taxon>Metazoa</taxon>
        <taxon>Ecdysozoa</taxon>
        <taxon>Nematoda</taxon>
        <taxon>Chromadorea</taxon>
        <taxon>Rhabditida</taxon>
        <taxon>Tylenchina</taxon>
        <taxon>Tylenchomorpha</taxon>
        <taxon>Tylenchoidea</taxon>
        <taxon>Heteroderidae</taxon>
        <taxon>Heteroderinae</taxon>
        <taxon>Globodera</taxon>
    </lineage>
</organism>
<accession>A0A914H914</accession>
<name>A0A914H914_GLORO</name>
<dbReference type="WBParaSite" id="Gr19_v10_g15328.t1">
    <property type="protein sequence ID" value="Gr19_v10_g15328.t1"/>
    <property type="gene ID" value="Gr19_v10_g15328"/>
</dbReference>
<evidence type="ECO:0000313" key="1">
    <source>
        <dbReference type="Proteomes" id="UP000887572"/>
    </source>
</evidence>
<dbReference type="Proteomes" id="UP000887572">
    <property type="component" value="Unplaced"/>
</dbReference>
<sequence length="96" mass="11576">MEQLKEKVIAKMEEHQQAATDHRRVDEKLNVFIDQFSRLQTTIKTWNTSKRMIRKNSYANEIGQQEYALQETVVKMEMYRKEQQQTLATCRRQLAR</sequence>
<keyword evidence="1" id="KW-1185">Reference proteome</keyword>